<dbReference type="AlphaFoldDB" id="A0A9X3ZIX8"/>
<dbReference type="EMBL" id="JAPJZI010000001">
    <property type="protein sequence ID" value="MDA5400689.1"/>
    <property type="molecule type" value="Genomic_DNA"/>
</dbReference>
<evidence type="ECO:0000313" key="3">
    <source>
        <dbReference type="Proteomes" id="UP001151234"/>
    </source>
</evidence>
<protein>
    <submittedName>
        <fullName evidence="2">Uncharacterized protein</fullName>
    </submittedName>
</protein>
<accession>A0A9X3ZIX8</accession>
<evidence type="ECO:0000313" key="2">
    <source>
        <dbReference type="EMBL" id="MDA5400689.1"/>
    </source>
</evidence>
<reference evidence="2" key="1">
    <citation type="submission" date="2022-11" db="EMBL/GenBank/DDBJ databases">
        <title>Draft genome sequence of Hoeflea poritis E7-10 and Hoeflea prorocentri PM5-8, separated from scleractinian coral Porites lutea and marine dinoflagellate.</title>
        <authorList>
            <person name="Zhang G."/>
            <person name="Wei Q."/>
            <person name="Cai L."/>
        </authorList>
    </citation>
    <scope>NUCLEOTIDE SEQUENCE</scope>
    <source>
        <strain evidence="2">PM5-8</strain>
    </source>
</reference>
<organism evidence="2 3">
    <name type="scientific">Hoeflea prorocentri</name>
    <dbReference type="NCBI Taxonomy" id="1922333"/>
    <lineage>
        <taxon>Bacteria</taxon>
        <taxon>Pseudomonadati</taxon>
        <taxon>Pseudomonadota</taxon>
        <taxon>Alphaproteobacteria</taxon>
        <taxon>Hyphomicrobiales</taxon>
        <taxon>Rhizobiaceae</taxon>
        <taxon>Hoeflea</taxon>
    </lineage>
</organism>
<gene>
    <name evidence="2" type="ORF">OQ273_19100</name>
</gene>
<dbReference type="RefSeq" id="WP_267992438.1">
    <property type="nucleotide sequence ID" value="NZ_JAPJZI010000001.1"/>
</dbReference>
<feature type="signal peptide" evidence="1">
    <location>
        <begin position="1"/>
        <end position="19"/>
    </location>
</feature>
<name>A0A9X3ZIX8_9HYPH</name>
<sequence>MMKWFCTLILLLFTATAGAALPAQPDGLGPVAMTGTGPAAAELGMKIGAADDCCADEVAAKPAAVPCLVDFSMVLCSFALHEPLNQWSFVEDRDRMAVAVLIDLLHRPPIV</sequence>
<dbReference type="Proteomes" id="UP001151234">
    <property type="component" value="Unassembled WGS sequence"/>
</dbReference>
<evidence type="ECO:0000256" key="1">
    <source>
        <dbReference type="SAM" id="SignalP"/>
    </source>
</evidence>
<keyword evidence="3" id="KW-1185">Reference proteome</keyword>
<proteinExistence type="predicted"/>
<keyword evidence="1" id="KW-0732">Signal</keyword>
<feature type="chain" id="PRO_5040839846" evidence="1">
    <location>
        <begin position="20"/>
        <end position="111"/>
    </location>
</feature>
<comment type="caution">
    <text evidence="2">The sequence shown here is derived from an EMBL/GenBank/DDBJ whole genome shotgun (WGS) entry which is preliminary data.</text>
</comment>